<keyword evidence="2" id="KW-1185">Reference proteome</keyword>
<dbReference type="EMBL" id="JBHRWW010000001">
    <property type="protein sequence ID" value="MFC3686860.1"/>
    <property type="molecule type" value="Genomic_DNA"/>
</dbReference>
<evidence type="ECO:0000313" key="2">
    <source>
        <dbReference type="Proteomes" id="UP001595685"/>
    </source>
</evidence>
<comment type="caution">
    <text evidence="1">The sequence shown here is derived from an EMBL/GenBank/DDBJ whole genome shotgun (WGS) entry which is preliminary data.</text>
</comment>
<protein>
    <submittedName>
        <fullName evidence="1">Uncharacterized protein</fullName>
    </submittedName>
</protein>
<organism evidence="1 2">
    <name type="scientific">Aquipuribacter hungaricus</name>
    <dbReference type="NCBI Taxonomy" id="545624"/>
    <lineage>
        <taxon>Bacteria</taxon>
        <taxon>Bacillati</taxon>
        <taxon>Actinomycetota</taxon>
        <taxon>Actinomycetes</taxon>
        <taxon>Micrococcales</taxon>
        <taxon>Intrasporangiaceae</taxon>
        <taxon>Aquipuribacter</taxon>
    </lineage>
</organism>
<sequence>MLPTPRSTSEEVEQEAARVVSRLGTLSPTKVPASVAAASAQRLADLARAAEGLPPLPVPDLRPHGWASLVRVLVADLLAVGATEAQLAAARDELTALRRALP</sequence>
<proteinExistence type="predicted"/>
<dbReference type="RefSeq" id="WP_340292150.1">
    <property type="nucleotide sequence ID" value="NZ_JBBEOI010000061.1"/>
</dbReference>
<name>A0ABV7WBI9_9MICO</name>
<evidence type="ECO:0000313" key="1">
    <source>
        <dbReference type="EMBL" id="MFC3686860.1"/>
    </source>
</evidence>
<reference evidence="2" key="1">
    <citation type="journal article" date="2019" name="Int. J. Syst. Evol. Microbiol.">
        <title>The Global Catalogue of Microorganisms (GCM) 10K type strain sequencing project: providing services to taxonomists for standard genome sequencing and annotation.</title>
        <authorList>
            <consortium name="The Broad Institute Genomics Platform"/>
            <consortium name="The Broad Institute Genome Sequencing Center for Infectious Disease"/>
            <person name="Wu L."/>
            <person name="Ma J."/>
        </authorList>
    </citation>
    <scope>NUCLEOTIDE SEQUENCE [LARGE SCALE GENOMIC DNA]</scope>
    <source>
        <strain evidence="2">NCAIM B.02333</strain>
    </source>
</reference>
<gene>
    <name evidence="1" type="ORF">ACFOLH_00720</name>
</gene>
<dbReference type="Proteomes" id="UP001595685">
    <property type="component" value="Unassembled WGS sequence"/>
</dbReference>
<accession>A0ABV7WBI9</accession>